<dbReference type="GO" id="GO:0000287">
    <property type="term" value="F:magnesium ion binding"/>
    <property type="evidence" value="ECO:0007669"/>
    <property type="project" value="UniProtKB-UniRule"/>
</dbReference>
<keyword evidence="4" id="KW-0460">Magnesium</keyword>
<dbReference type="AlphaFoldDB" id="A0A397RX42"/>
<dbReference type="GO" id="GO:0030488">
    <property type="term" value="P:tRNA methylation"/>
    <property type="evidence" value="ECO:0007669"/>
    <property type="project" value="UniProtKB-UniRule"/>
</dbReference>
<sequence length="218" mass="24922">MVAVSAKINDHEPTNKLVFSSLEEELRDYAMKNDVPIIQDDGLAMLESIIRIKRPKKILEIGCAIGYSAIRMAKVIGSEIYTIERNQDMYNEAIKNIKKASLEDKIHVFYKDALEAFDLVSNETFDMIFIDAAKAQYMKFFNLYTPLLSEHGVVVCDNMEFHGLVEALDNNEEYMSYSRSVRGIIRKMARFHDELLAKEDFDTTLFEVGDGIAISVKK</sequence>
<dbReference type="Proteomes" id="UP000266506">
    <property type="component" value="Unassembled WGS sequence"/>
</dbReference>
<dbReference type="CDD" id="cd02440">
    <property type="entry name" value="AdoMet_MTases"/>
    <property type="match status" value="1"/>
</dbReference>
<reference evidence="5 6" key="1">
    <citation type="submission" date="2018-08" db="EMBL/GenBank/DDBJ databases">
        <title>Genomic Encyclopedia of Archaeal and Bacterial Type Strains, Phase II (KMG-II): from individual species to whole genera.</title>
        <authorList>
            <person name="Goeker M."/>
        </authorList>
    </citation>
    <scope>NUCLEOTIDE SEQUENCE [LARGE SCALE GENOMIC DNA]</scope>
    <source>
        <strain evidence="5 6">ATCC 27112</strain>
    </source>
</reference>
<evidence type="ECO:0000256" key="3">
    <source>
        <dbReference type="ARBA" id="ARBA00022691"/>
    </source>
</evidence>
<evidence type="ECO:0000256" key="1">
    <source>
        <dbReference type="ARBA" id="ARBA00022603"/>
    </source>
</evidence>
<evidence type="ECO:0000313" key="6">
    <source>
        <dbReference type="Proteomes" id="UP000266506"/>
    </source>
</evidence>
<keyword evidence="4" id="KW-0479">Metal-binding</keyword>
<dbReference type="HAMAP" id="MF_02217">
    <property type="entry name" value="TrmR_methyltr"/>
    <property type="match status" value="1"/>
</dbReference>
<dbReference type="GO" id="GO:0008757">
    <property type="term" value="F:S-adenosylmethionine-dependent methyltransferase activity"/>
    <property type="evidence" value="ECO:0007669"/>
    <property type="project" value="TreeGrafter"/>
</dbReference>
<dbReference type="EC" id="2.1.1.-" evidence="4"/>
<dbReference type="PANTHER" id="PTHR10509">
    <property type="entry name" value="O-METHYLTRANSFERASE-RELATED"/>
    <property type="match status" value="1"/>
</dbReference>
<feature type="binding site" evidence="4">
    <location>
        <position position="38"/>
    </location>
    <ligand>
        <name>S-adenosyl-L-methionine</name>
        <dbReference type="ChEBI" id="CHEBI:59789"/>
    </ligand>
</feature>
<proteinExistence type="inferred from homology"/>
<feature type="binding site" evidence="4">
    <location>
        <position position="158"/>
    </location>
    <ligand>
        <name>Mg(2+)</name>
        <dbReference type="ChEBI" id="CHEBI:18420"/>
    </ligand>
</feature>
<evidence type="ECO:0000256" key="2">
    <source>
        <dbReference type="ARBA" id="ARBA00022679"/>
    </source>
</evidence>
<organism evidence="5 6">
    <name type="scientific">Anaeroplasma bactoclasticum</name>
    <dbReference type="NCBI Taxonomy" id="2088"/>
    <lineage>
        <taxon>Bacteria</taxon>
        <taxon>Bacillati</taxon>
        <taxon>Mycoplasmatota</taxon>
        <taxon>Mollicutes</taxon>
        <taxon>Anaeroplasmatales</taxon>
        <taxon>Anaeroplasmataceae</taxon>
        <taxon>Anaeroplasma</taxon>
    </lineage>
</organism>
<dbReference type="InterPro" id="IPR029063">
    <property type="entry name" value="SAM-dependent_MTases_sf"/>
</dbReference>
<dbReference type="Pfam" id="PF01596">
    <property type="entry name" value="Methyltransf_3"/>
    <property type="match status" value="1"/>
</dbReference>
<dbReference type="SUPFAM" id="SSF53335">
    <property type="entry name" value="S-adenosyl-L-methionine-dependent methyltransferases"/>
    <property type="match status" value="1"/>
</dbReference>
<keyword evidence="4" id="KW-0819">tRNA processing</keyword>
<feature type="binding site" evidence="4">
    <location>
        <position position="131"/>
    </location>
    <ligand>
        <name>S-adenosyl-L-methionine</name>
        <dbReference type="ChEBI" id="CHEBI:59789"/>
    </ligand>
</feature>
<dbReference type="GO" id="GO:0008171">
    <property type="term" value="F:O-methyltransferase activity"/>
    <property type="evidence" value="ECO:0007669"/>
    <property type="project" value="InterPro"/>
</dbReference>
<accession>A0A397RX42</accession>
<comment type="similarity">
    <text evidence="4">Belongs to the class I-like SAM-binding methyltransferase superfamily. Cation-dependent O-methyltransferase family.</text>
</comment>
<feature type="binding site" evidence="4">
    <location>
        <position position="68"/>
    </location>
    <ligand>
        <name>S-adenosyl-L-methionine</name>
        <dbReference type="ChEBI" id="CHEBI:59789"/>
    </ligand>
</feature>
<comment type="caution">
    <text evidence="5">The sequence shown here is derived from an EMBL/GenBank/DDBJ whole genome shotgun (WGS) entry which is preliminary data.</text>
</comment>
<keyword evidence="3 4" id="KW-0949">S-adenosyl-L-methionine</keyword>
<dbReference type="PROSITE" id="PS51682">
    <property type="entry name" value="SAM_OMT_I"/>
    <property type="match status" value="1"/>
</dbReference>
<evidence type="ECO:0000313" key="5">
    <source>
        <dbReference type="EMBL" id="RIA78308.1"/>
    </source>
</evidence>
<feature type="binding site" evidence="4">
    <location>
        <begin position="112"/>
        <end position="113"/>
    </location>
    <ligand>
        <name>S-adenosyl-L-methionine</name>
        <dbReference type="ChEBI" id="CHEBI:59789"/>
    </ligand>
</feature>
<dbReference type="InterPro" id="IPR043675">
    <property type="entry name" value="TrmR_methyltr"/>
</dbReference>
<keyword evidence="2 4" id="KW-0808">Transferase</keyword>
<feature type="binding site" evidence="4">
    <location>
        <position position="131"/>
    </location>
    <ligand>
        <name>Mg(2+)</name>
        <dbReference type="ChEBI" id="CHEBI:18420"/>
    </ligand>
</feature>
<keyword evidence="1 4" id="KW-0489">Methyltransferase</keyword>
<comment type="catalytic activity">
    <reaction evidence="4">
        <text>5-hydroxyuridine(34) in tRNA + S-adenosyl-L-methionine = 5-methoxyuridine(34) in tRNA + S-adenosyl-L-homocysteine + H(+)</text>
        <dbReference type="Rhea" id="RHEA:60524"/>
        <dbReference type="Rhea" id="RHEA-COMP:13381"/>
        <dbReference type="Rhea" id="RHEA-COMP:15591"/>
        <dbReference type="ChEBI" id="CHEBI:15378"/>
        <dbReference type="ChEBI" id="CHEBI:57856"/>
        <dbReference type="ChEBI" id="CHEBI:59789"/>
        <dbReference type="ChEBI" id="CHEBI:136877"/>
        <dbReference type="ChEBI" id="CHEBI:143860"/>
    </reaction>
</comment>
<dbReference type="EMBL" id="QXEV01000002">
    <property type="protein sequence ID" value="RIA78308.1"/>
    <property type="molecule type" value="Genomic_DNA"/>
</dbReference>
<feature type="binding site" evidence="4">
    <location>
        <position position="84"/>
    </location>
    <ligand>
        <name>S-adenosyl-L-methionine</name>
        <dbReference type="ChEBI" id="CHEBI:59789"/>
    </ligand>
</feature>
<evidence type="ECO:0000256" key="4">
    <source>
        <dbReference type="HAMAP-Rule" id="MF_02217"/>
    </source>
</evidence>
<dbReference type="InParanoid" id="A0A397RX42"/>
<feature type="binding site" evidence="4">
    <location>
        <position position="157"/>
    </location>
    <ligand>
        <name>Mg(2+)</name>
        <dbReference type="ChEBI" id="CHEBI:18420"/>
    </ligand>
</feature>
<dbReference type="PANTHER" id="PTHR10509:SF14">
    <property type="entry name" value="CAFFEOYL-COA O-METHYLTRANSFERASE 3-RELATED"/>
    <property type="match status" value="1"/>
</dbReference>
<name>A0A397RX42_9MOLU</name>
<keyword evidence="6" id="KW-1185">Reference proteome</keyword>
<comment type="subunit">
    <text evidence="4">Homodimer.</text>
</comment>
<comment type="function">
    <text evidence="4">Catalyzes the methylation of 5-hydroxyuridine (ho5U) to form 5-methoxyuridine (mo5U) at position 34 in tRNAs.</text>
</comment>
<dbReference type="Gene3D" id="3.40.50.150">
    <property type="entry name" value="Vaccinia Virus protein VP39"/>
    <property type="match status" value="1"/>
</dbReference>
<gene>
    <name evidence="4" type="primary">trmR</name>
    <name evidence="5" type="ORF">EI71_00259</name>
</gene>
<dbReference type="FunCoup" id="A0A397RX42">
    <property type="interactions" value="230"/>
</dbReference>
<dbReference type="GO" id="GO:0016300">
    <property type="term" value="F:tRNA (uridine) methyltransferase activity"/>
    <property type="evidence" value="ECO:0007669"/>
    <property type="project" value="UniProtKB-UniRule"/>
</dbReference>
<dbReference type="InterPro" id="IPR002935">
    <property type="entry name" value="SAM_O-MeTrfase"/>
</dbReference>
<dbReference type="InterPro" id="IPR050362">
    <property type="entry name" value="Cation-dep_OMT"/>
</dbReference>
<protein>
    <recommendedName>
        <fullName evidence="4">tRNA 5-hydroxyuridine methyltransferase</fullName>
        <ecNumber evidence="4">2.1.1.-</ecNumber>
    </recommendedName>
    <alternativeName>
        <fullName evidence="4">ho5U methyltransferase</fullName>
    </alternativeName>
</protein>